<evidence type="ECO:0000256" key="1">
    <source>
        <dbReference type="SAM" id="Phobius"/>
    </source>
</evidence>
<reference evidence="3 4" key="1">
    <citation type="journal article" date="2016" name="Front. Microbiol.">
        <title>Fuerstia marisgermanicae gen. nov., sp. nov., an Unusual Member of the Phylum Planctomycetes from the German Wadden Sea.</title>
        <authorList>
            <person name="Kohn T."/>
            <person name="Heuer A."/>
            <person name="Jogler M."/>
            <person name="Vollmers J."/>
            <person name="Boedeker C."/>
            <person name="Bunk B."/>
            <person name="Rast P."/>
            <person name="Borchert D."/>
            <person name="Glockner I."/>
            <person name="Freese H.M."/>
            <person name="Klenk H.P."/>
            <person name="Overmann J."/>
            <person name="Kaster A.K."/>
            <person name="Rohde M."/>
            <person name="Wiegand S."/>
            <person name="Jogler C."/>
        </authorList>
    </citation>
    <scope>NUCLEOTIDE SEQUENCE [LARGE SCALE GENOMIC DNA]</scope>
    <source>
        <strain evidence="3 4">NH11</strain>
    </source>
</reference>
<proteinExistence type="predicted"/>
<dbReference type="InterPro" id="IPR045584">
    <property type="entry name" value="Pilin-like"/>
</dbReference>
<keyword evidence="4" id="KW-1185">Reference proteome</keyword>
<gene>
    <name evidence="3" type="ORF">Fuma_04535</name>
</gene>
<dbReference type="KEGG" id="fmr:Fuma_04535"/>
<feature type="transmembrane region" description="Helical" evidence="1">
    <location>
        <begin position="20"/>
        <end position="38"/>
    </location>
</feature>
<dbReference type="OrthoDB" id="256066at2"/>
<dbReference type="Gene3D" id="3.30.700.10">
    <property type="entry name" value="Glycoprotein, Type 4 Pilin"/>
    <property type="match status" value="1"/>
</dbReference>
<dbReference type="NCBIfam" id="TIGR02532">
    <property type="entry name" value="IV_pilin_GFxxxE"/>
    <property type="match status" value="1"/>
</dbReference>
<evidence type="ECO:0000259" key="2">
    <source>
        <dbReference type="Pfam" id="PF07596"/>
    </source>
</evidence>
<dbReference type="Pfam" id="PF07596">
    <property type="entry name" value="SBP_bac_10"/>
    <property type="match status" value="1"/>
</dbReference>
<dbReference type="PANTHER" id="PTHR30093:SF2">
    <property type="entry name" value="TYPE II SECRETION SYSTEM PROTEIN H"/>
    <property type="match status" value="1"/>
</dbReference>
<organism evidence="3 4">
    <name type="scientific">Fuerstiella marisgermanici</name>
    <dbReference type="NCBI Taxonomy" id="1891926"/>
    <lineage>
        <taxon>Bacteria</taxon>
        <taxon>Pseudomonadati</taxon>
        <taxon>Planctomycetota</taxon>
        <taxon>Planctomycetia</taxon>
        <taxon>Planctomycetales</taxon>
        <taxon>Planctomycetaceae</taxon>
        <taxon>Fuerstiella</taxon>
    </lineage>
</organism>
<feature type="domain" description="DUF1559" evidence="2">
    <location>
        <begin position="39"/>
        <end position="164"/>
    </location>
</feature>
<dbReference type="EMBL" id="CP017641">
    <property type="protein sequence ID" value="APZ94885.1"/>
    <property type="molecule type" value="Genomic_DNA"/>
</dbReference>
<keyword evidence="1" id="KW-0812">Transmembrane</keyword>
<dbReference type="SUPFAM" id="SSF54523">
    <property type="entry name" value="Pili subunits"/>
    <property type="match status" value="1"/>
</dbReference>
<accession>A0A1P8WLF7</accession>
<dbReference type="STRING" id="1891926.Fuma_04535"/>
<dbReference type="InterPro" id="IPR012902">
    <property type="entry name" value="N_methyl_site"/>
</dbReference>
<evidence type="ECO:0000313" key="4">
    <source>
        <dbReference type="Proteomes" id="UP000187735"/>
    </source>
</evidence>
<name>A0A1P8WLF7_9PLAN</name>
<dbReference type="PANTHER" id="PTHR30093">
    <property type="entry name" value="GENERAL SECRETION PATHWAY PROTEIN G"/>
    <property type="match status" value="1"/>
</dbReference>
<dbReference type="InterPro" id="IPR011453">
    <property type="entry name" value="DUF1559"/>
</dbReference>
<sequence length="257" mass="28519">MKRSGGSKPSLRCGFTIIELLIVIAITGVLVSLILPAVQKAREAARRTQCANNLRQIGLAIHQFCEVHNGKFPISTHGTYDFENTWIYTLGPYMEDVDAIRICPEDPRGQERMQNKGTSYVMNEYLCVPGDEAALKLDHLQATSRTIIVFTASNAKGTAITEDHTHSRSWFRPPQSATWQRILADSGGYPAGPFQRSSDRHTSRATNNGLCELSVLRWSCAADSCRHDQTVGRSGTELCPARRMSQFVLTNFPESTS</sequence>
<keyword evidence="1" id="KW-1133">Transmembrane helix</keyword>
<protein>
    <submittedName>
        <fullName evidence="3">Type II secretion system protein G</fullName>
    </submittedName>
</protein>
<dbReference type="AlphaFoldDB" id="A0A1P8WLF7"/>
<keyword evidence="1" id="KW-0472">Membrane</keyword>
<evidence type="ECO:0000313" key="3">
    <source>
        <dbReference type="EMBL" id="APZ94885.1"/>
    </source>
</evidence>
<dbReference type="Proteomes" id="UP000187735">
    <property type="component" value="Chromosome"/>
</dbReference>
<dbReference type="RefSeq" id="WP_077026128.1">
    <property type="nucleotide sequence ID" value="NZ_CP017641.1"/>
</dbReference>
<dbReference type="Pfam" id="PF07963">
    <property type="entry name" value="N_methyl"/>
    <property type="match status" value="1"/>
</dbReference>